<dbReference type="Gene3D" id="1.25.40.180">
    <property type="match status" value="1"/>
</dbReference>
<organism evidence="1">
    <name type="scientific">viral metagenome</name>
    <dbReference type="NCBI Taxonomy" id="1070528"/>
    <lineage>
        <taxon>unclassified sequences</taxon>
        <taxon>metagenomes</taxon>
        <taxon>organismal metagenomes</taxon>
    </lineage>
</organism>
<protein>
    <recommendedName>
        <fullName evidence="2">MIF4G domain-containing protein</fullName>
    </recommendedName>
</protein>
<dbReference type="InterPro" id="IPR016024">
    <property type="entry name" value="ARM-type_fold"/>
</dbReference>
<evidence type="ECO:0000313" key="1">
    <source>
        <dbReference type="EMBL" id="QHS85286.1"/>
    </source>
</evidence>
<name>A0A6C0AZQ4_9ZZZZ</name>
<sequence length="327" mass="38280">MSLRYSLNDFVDITFKGFDIALPEATLKIINELSQQVGSPTYVKTPTFQKREHTLRSVSENDNSMEMKKKRRHKATEIVNDSDWETIRTFQTTKIEQREGVDAHIDTIRFWLNKMSDKTFSEASGQILDILNQLIQEETSEVDMLRVGNSIFEVASNNRLFSRLYADLYCMLIKQFEIMNVVFHKNLETFMELFTCIEYVDPEKDYDAFCKINSNNERRKALSLFFVNLTSNKIISEETLQGMVFNLLTSLLSFIKEENRKNEVDEIAENISILYSYNKQKFDECQERLFNGETFSNIVRMLAHSKAKTYPSLSSKSIFKFMDLIEM</sequence>
<dbReference type="AlphaFoldDB" id="A0A6C0AZQ4"/>
<accession>A0A6C0AZQ4</accession>
<reference evidence="1" key="1">
    <citation type="journal article" date="2020" name="Nature">
        <title>Giant virus diversity and host interactions through global metagenomics.</title>
        <authorList>
            <person name="Schulz F."/>
            <person name="Roux S."/>
            <person name="Paez-Espino D."/>
            <person name="Jungbluth S."/>
            <person name="Walsh D.A."/>
            <person name="Denef V.J."/>
            <person name="McMahon K.D."/>
            <person name="Konstantinidis K.T."/>
            <person name="Eloe-Fadrosh E.A."/>
            <person name="Kyrpides N.C."/>
            <person name="Woyke T."/>
        </authorList>
    </citation>
    <scope>NUCLEOTIDE SEQUENCE</scope>
    <source>
        <strain evidence="1">GVMAG-M-3300009182-78</strain>
    </source>
</reference>
<evidence type="ECO:0008006" key="2">
    <source>
        <dbReference type="Google" id="ProtNLM"/>
    </source>
</evidence>
<proteinExistence type="predicted"/>
<dbReference type="EMBL" id="MN739042">
    <property type="protein sequence ID" value="QHS85286.1"/>
    <property type="molecule type" value="Genomic_DNA"/>
</dbReference>
<dbReference type="SUPFAM" id="SSF48371">
    <property type="entry name" value="ARM repeat"/>
    <property type="match status" value="1"/>
</dbReference>